<evidence type="ECO:0000313" key="2">
    <source>
        <dbReference type="Proteomes" id="UP000789405"/>
    </source>
</evidence>
<proteinExistence type="predicted"/>
<reference evidence="1" key="1">
    <citation type="submission" date="2021-06" db="EMBL/GenBank/DDBJ databases">
        <authorList>
            <person name="Kallberg Y."/>
            <person name="Tangrot J."/>
            <person name="Rosling A."/>
        </authorList>
    </citation>
    <scope>NUCLEOTIDE SEQUENCE</scope>
    <source>
        <strain evidence="1">MA453B</strain>
    </source>
</reference>
<name>A0A9N9AGZ6_9GLOM</name>
<organism evidence="1 2">
    <name type="scientific">Dentiscutata erythropus</name>
    <dbReference type="NCBI Taxonomy" id="1348616"/>
    <lineage>
        <taxon>Eukaryota</taxon>
        <taxon>Fungi</taxon>
        <taxon>Fungi incertae sedis</taxon>
        <taxon>Mucoromycota</taxon>
        <taxon>Glomeromycotina</taxon>
        <taxon>Glomeromycetes</taxon>
        <taxon>Diversisporales</taxon>
        <taxon>Gigasporaceae</taxon>
        <taxon>Dentiscutata</taxon>
    </lineage>
</organism>
<evidence type="ECO:0000313" key="1">
    <source>
        <dbReference type="EMBL" id="CAG8530164.1"/>
    </source>
</evidence>
<sequence length="141" mass="16109">MGPCGAKITNVQWTGGWNVRNWLVYLEMSITSPTSAPQAIGHFTFSDDKGHSYRWYKDPGFVNCQDCNNSCRYQANPYNTGFWLHDPYLAPPQGTWFDVWIAIYWDCVYQGNESISCISENIHYRGLNNNNVYPPGSPSPQ</sequence>
<dbReference type="OrthoDB" id="2312876at2759"/>
<protein>
    <submittedName>
        <fullName evidence="1">13787_t:CDS:1</fullName>
    </submittedName>
</protein>
<gene>
    <name evidence="1" type="ORF">DERYTH_LOCUS4304</name>
</gene>
<dbReference type="Proteomes" id="UP000789405">
    <property type="component" value="Unassembled WGS sequence"/>
</dbReference>
<keyword evidence="2" id="KW-1185">Reference proteome</keyword>
<accession>A0A9N9AGZ6</accession>
<dbReference type="EMBL" id="CAJVPY010001633">
    <property type="protein sequence ID" value="CAG8530164.1"/>
    <property type="molecule type" value="Genomic_DNA"/>
</dbReference>
<dbReference type="AlphaFoldDB" id="A0A9N9AGZ6"/>
<comment type="caution">
    <text evidence="1">The sequence shown here is derived from an EMBL/GenBank/DDBJ whole genome shotgun (WGS) entry which is preliminary data.</text>
</comment>